<feature type="signal peptide" evidence="7">
    <location>
        <begin position="1"/>
        <end position="18"/>
    </location>
</feature>
<dbReference type="InterPro" id="IPR039417">
    <property type="entry name" value="Peptidase_C1A_papain-like"/>
</dbReference>
<evidence type="ECO:0000256" key="4">
    <source>
        <dbReference type="ARBA" id="ARBA00022807"/>
    </source>
</evidence>
<dbReference type="InterPro" id="IPR025661">
    <property type="entry name" value="Pept_asp_AS"/>
</dbReference>
<dbReference type="FunFam" id="3.90.70.10:FF:000006">
    <property type="entry name" value="Cathepsin S"/>
    <property type="match status" value="1"/>
</dbReference>
<evidence type="ECO:0000313" key="10">
    <source>
        <dbReference type="EMBL" id="CAL1289365.1"/>
    </source>
</evidence>
<dbReference type="GO" id="GO:0008234">
    <property type="term" value="F:cysteine-type peptidase activity"/>
    <property type="evidence" value="ECO:0007669"/>
    <property type="project" value="UniProtKB-KW"/>
</dbReference>
<evidence type="ECO:0000259" key="8">
    <source>
        <dbReference type="SMART" id="SM00645"/>
    </source>
</evidence>
<dbReference type="GO" id="GO:0006508">
    <property type="term" value="P:proteolysis"/>
    <property type="evidence" value="ECO:0007669"/>
    <property type="project" value="UniProtKB-KW"/>
</dbReference>
<dbReference type="AlphaFoldDB" id="A0AAV2B108"/>
<comment type="caution">
    <text evidence="10">The sequence shown here is derived from an EMBL/GenBank/DDBJ whole genome shotgun (WGS) entry which is preliminary data.</text>
</comment>
<dbReference type="Pfam" id="PF08246">
    <property type="entry name" value="Inhibitor_I29"/>
    <property type="match status" value="1"/>
</dbReference>
<dbReference type="PROSITE" id="PS00640">
    <property type="entry name" value="THIOL_PROTEASE_ASN"/>
    <property type="match status" value="1"/>
</dbReference>
<reference evidence="10 11" key="1">
    <citation type="submission" date="2024-04" db="EMBL/GenBank/DDBJ databases">
        <authorList>
            <person name="Rising A."/>
            <person name="Reimegard J."/>
            <person name="Sonavane S."/>
            <person name="Akerstrom W."/>
            <person name="Nylinder S."/>
            <person name="Hedman E."/>
            <person name="Kallberg Y."/>
        </authorList>
    </citation>
    <scope>NUCLEOTIDE SEQUENCE [LARGE SCALE GENOMIC DNA]</scope>
</reference>
<comment type="similarity">
    <text evidence="1">Belongs to the peptidase C1 family.</text>
</comment>
<dbReference type="Gene3D" id="3.90.70.10">
    <property type="entry name" value="Cysteine proteinases"/>
    <property type="match status" value="1"/>
</dbReference>
<keyword evidence="11" id="KW-1185">Reference proteome</keyword>
<protein>
    <recommendedName>
        <fullName evidence="12">Cathepsin L</fullName>
    </recommendedName>
</protein>
<evidence type="ECO:0000256" key="1">
    <source>
        <dbReference type="ARBA" id="ARBA00008455"/>
    </source>
</evidence>
<accession>A0AAV2B108</accession>
<dbReference type="SMART" id="SM00848">
    <property type="entry name" value="Inhibitor_I29"/>
    <property type="match status" value="1"/>
</dbReference>
<evidence type="ECO:0000256" key="6">
    <source>
        <dbReference type="ARBA" id="ARBA00023157"/>
    </source>
</evidence>
<dbReference type="InterPro" id="IPR000668">
    <property type="entry name" value="Peptidase_C1A_C"/>
</dbReference>
<keyword evidence="4" id="KW-0788">Thiol protease</keyword>
<evidence type="ECO:0000313" key="11">
    <source>
        <dbReference type="Proteomes" id="UP001497382"/>
    </source>
</evidence>
<keyword evidence="6" id="KW-1015">Disulfide bond</keyword>
<dbReference type="InterPro" id="IPR013201">
    <property type="entry name" value="Prot_inhib_I29"/>
</dbReference>
<dbReference type="CDD" id="cd02248">
    <property type="entry name" value="Peptidase_C1A"/>
    <property type="match status" value="1"/>
</dbReference>
<keyword evidence="2" id="KW-0645">Protease</keyword>
<proteinExistence type="inferred from homology"/>
<dbReference type="InterPro" id="IPR000169">
    <property type="entry name" value="Pept_cys_AS"/>
</dbReference>
<sequence>MAFQIFLVLLLLLNSLRTFDAFAAENDSDPEVRWENFKKAFKKMYDANEEKTRRSHFEENYKKISEHNQRYEQGKHSFHLGFNQFADMMIDEFVHIVNGLIRGATEAPIPFVVPKDAVVPDSVDWRKESAVTPVKNQGSCGSCYAFSATGALEGQHKLKRGKLVSLSEQNIIDCSRREGNMGCSGGSMSYAFEYVMVNRGLDSEKSYPYKEKEGICLYKRMKSATNCLGYSDIIPRNEDTLKIAVALVGPISVGIDANHQSFQLYRGGIYDEPLCSSTNLDHGVLVVGYGTQDGQDYWLVKNSWGTSWGEDGYIKMSRNKNNQCGIATEASFPVL</sequence>
<dbReference type="SMART" id="SM00645">
    <property type="entry name" value="Pept_C1"/>
    <property type="match status" value="1"/>
</dbReference>
<evidence type="ECO:0000256" key="2">
    <source>
        <dbReference type="ARBA" id="ARBA00022670"/>
    </source>
</evidence>
<dbReference type="InterPro" id="IPR013128">
    <property type="entry name" value="Peptidase_C1A"/>
</dbReference>
<feature type="domain" description="Cathepsin propeptide inhibitor" evidence="9">
    <location>
        <begin position="34"/>
        <end position="93"/>
    </location>
</feature>
<dbReference type="PANTHER" id="PTHR12411">
    <property type="entry name" value="CYSTEINE PROTEASE FAMILY C1-RELATED"/>
    <property type="match status" value="1"/>
</dbReference>
<dbReference type="Proteomes" id="UP001497382">
    <property type="component" value="Unassembled WGS sequence"/>
</dbReference>
<dbReference type="EMBL" id="CAXIEN010000247">
    <property type="protein sequence ID" value="CAL1289365.1"/>
    <property type="molecule type" value="Genomic_DNA"/>
</dbReference>
<evidence type="ECO:0008006" key="12">
    <source>
        <dbReference type="Google" id="ProtNLM"/>
    </source>
</evidence>
<keyword evidence="7" id="KW-0732">Signal</keyword>
<dbReference type="SUPFAM" id="SSF54001">
    <property type="entry name" value="Cysteine proteinases"/>
    <property type="match status" value="1"/>
</dbReference>
<evidence type="ECO:0000256" key="5">
    <source>
        <dbReference type="ARBA" id="ARBA00023145"/>
    </source>
</evidence>
<dbReference type="PROSITE" id="PS00139">
    <property type="entry name" value="THIOL_PROTEASE_CYS"/>
    <property type="match status" value="1"/>
</dbReference>
<dbReference type="Pfam" id="PF00112">
    <property type="entry name" value="Peptidase_C1"/>
    <property type="match status" value="1"/>
</dbReference>
<dbReference type="PRINTS" id="PR00705">
    <property type="entry name" value="PAPAIN"/>
</dbReference>
<evidence type="ECO:0000256" key="3">
    <source>
        <dbReference type="ARBA" id="ARBA00022801"/>
    </source>
</evidence>
<dbReference type="InterPro" id="IPR025660">
    <property type="entry name" value="Pept_his_AS"/>
</dbReference>
<evidence type="ECO:0000256" key="7">
    <source>
        <dbReference type="SAM" id="SignalP"/>
    </source>
</evidence>
<name>A0AAV2B108_9ARAC</name>
<organism evidence="10 11">
    <name type="scientific">Larinioides sclopetarius</name>
    <dbReference type="NCBI Taxonomy" id="280406"/>
    <lineage>
        <taxon>Eukaryota</taxon>
        <taxon>Metazoa</taxon>
        <taxon>Ecdysozoa</taxon>
        <taxon>Arthropoda</taxon>
        <taxon>Chelicerata</taxon>
        <taxon>Arachnida</taxon>
        <taxon>Araneae</taxon>
        <taxon>Araneomorphae</taxon>
        <taxon>Entelegynae</taxon>
        <taxon>Araneoidea</taxon>
        <taxon>Araneidae</taxon>
        <taxon>Larinioides</taxon>
    </lineage>
</organism>
<dbReference type="InterPro" id="IPR038765">
    <property type="entry name" value="Papain-like_cys_pep_sf"/>
</dbReference>
<gene>
    <name evidence="10" type="ORF">LARSCL_LOCUS15895</name>
</gene>
<dbReference type="PROSITE" id="PS00639">
    <property type="entry name" value="THIOL_PROTEASE_HIS"/>
    <property type="match status" value="1"/>
</dbReference>
<evidence type="ECO:0000259" key="9">
    <source>
        <dbReference type="SMART" id="SM00848"/>
    </source>
</evidence>
<feature type="domain" description="Peptidase C1A papain C-terminal" evidence="8">
    <location>
        <begin position="119"/>
        <end position="334"/>
    </location>
</feature>
<keyword evidence="5" id="KW-0865">Zymogen</keyword>
<feature type="chain" id="PRO_5043640266" description="Cathepsin L" evidence="7">
    <location>
        <begin position="19"/>
        <end position="335"/>
    </location>
</feature>
<keyword evidence="3" id="KW-0378">Hydrolase</keyword>